<dbReference type="EMBL" id="KL363313">
    <property type="protein sequence ID" value="KFD47838.1"/>
    <property type="molecule type" value="Genomic_DNA"/>
</dbReference>
<sequence>MYETHSNDELKETVVTECYIIRSTGSCTSQPGLQREVKDSADSQPINHINHFSQVTSQKRVVITSGWDER</sequence>
<protein>
    <submittedName>
        <fullName evidence="1">Uncharacterized protein</fullName>
    </submittedName>
</protein>
<dbReference type="Proteomes" id="UP000030764">
    <property type="component" value="Unassembled WGS sequence"/>
</dbReference>
<dbReference type="AlphaFoldDB" id="A0A085LS92"/>
<keyword evidence="2" id="KW-1185">Reference proteome</keyword>
<evidence type="ECO:0000313" key="1">
    <source>
        <dbReference type="EMBL" id="KFD47838.1"/>
    </source>
</evidence>
<proteinExistence type="predicted"/>
<organism evidence="1 2">
    <name type="scientific">Trichuris suis</name>
    <name type="common">pig whipworm</name>
    <dbReference type="NCBI Taxonomy" id="68888"/>
    <lineage>
        <taxon>Eukaryota</taxon>
        <taxon>Metazoa</taxon>
        <taxon>Ecdysozoa</taxon>
        <taxon>Nematoda</taxon>
        <taxon>Enoplea</taxon>
        <taxon>Dorylaimia</taxon>
        <taxon>Trichinellida</taxon>
        <taxon>Trichuridae</taxon>
        <taxon>Trichuris</taxon>
    </lineage>
</organism>
<name>A0A085LS92_9BILA</name>
<gene>
    <name evidence="1" type="ORF">M513_11318</name>
</gene>
<reference evidence="1 2" key="1">
    <citation type="journal article" date="2014" name="Nat. Genet.">
        <title>Genome and transcriptome of the porcine whipworm Trichuris suis.</title>
        <authorList>
            <person name="Jex A.R."/>
            <person name="Nejsum P."/>
            <person name="Schwarz E.M."/>
            <person name="Hu L."/>
            <person name="Young N.D."/>
            <person name="Hall R.S."/>
            <person name="Korhonen P.K."/>
            <person name="Liao S."/>
            <person name="Thamsborg S."/>
            <person name="Xia J."/>
            <person name="Xu P."/>
            <person name="Wang S."/>
            <person name="Scheerlinck J.P."/>
            <person name="Hofmann A."/>
            <person name="Sternberg P.W."/>
            <person name="Wang J."/>
            <person name="Gasser R.B."/>
        </authorList>
    </citation>
    <scope>NUCLEOTIDE SEQUENCE [LARGE SCALE GENOMIC DNA]</scope>
    <source>
        <strain evidence="1">DCEP-RM93M</strain>
    </source>
</reference>
<evidence type="ECO:0000313" key="2">
    <source>
        <dbReference type="Proteomes" id="UP000030764"/>
    </source>
</evidence>
<accession>A0A085LS92</accession>